<gene>
    <name evidence="1" type="ORF">PR048_004735</name>
</gene>
<sequence>MAAPFYDVFKGWITPYLTILHSCLPLWHLQWMARRAPSSVGTSTWEIRAGATVILCTLIGPAFSRMDTSFRPAIVACEHLVVTLHFFGIGDLYYSLMYMLKISKQVISSCVP</sequence>
<evidence type="ECO:0000313" key="2">
    <source>
        <dbReference type="Proteomes" id="UP001159363"/>
    </source>
</evidence>
<protein>
    <submittedName>
        <fullName evidence="1">Uncharacterized protein</fullName>
    </submittedName>
</protein>
<dbReference type="EMBL" id="JARBHB010000002">
    <property type="protein sequence ID" value="KAJ8892155.1"/>
    <property type="molecule type" value="Genomic_DNA"/>
</dbReference>
<name>A0ABQ9I695_9NEOP</name>
<reference evidence="1 2" key="1">
    <citation type="submission" date="2023-02" db="EMBL/GenBank/DDBJ databases">
        <title>LHISI_Scaffold_Assembly.</title>
        <authorList>
            <person name="Stuart O.P."/>
            <person name="Cleave R."/>
            <person name="Magrath M.J.L."/>
            <person name="Mikheyev A.S."/>
        </authorList>
    </citation>
    <scope>NUCLEOTIDE SEQUENCE [LARGE SCALE GENOMIC DNA]</scope>
    <source>
        <strain evidence="1">Daus_M_001</strain>
        <tissue evidence="1">Leg muscle</tissue>
    </source>
</reference>
<evidence type="ECO:0000313" key="1">
    <source>
        <dbReference type="EMBL" id="KAJ8892155.1"/>
    </source>
</evidence>
<comment type="caution">
    <text evidence="1">The sequence shown here is derived from an EMBL/GenBank/DDBJ whole genome shotgun (WGS) entry which is preliminary data.</text>
</comment>
<keyword evidence="2" id="KW-1185">Reference proteome</keyword>
<organism evidence="1 2">
    <name type="scientific">Dryococelus australis</name>
    <dbReference type="NCBI Taxonomy" id="614101"/>
    <lineage>
        <taxon>Eukaryota</taxon>
        <taxon>Metazoa</taxon>
        <taxon>Ecdysozoa</taxon>
        <taxon>Arthropoda</taxon>
        <taxon>Hexapoda</taxon>
        <taxon>Insecta</taxon>
        <taxon>Pterygota</taxon>
        <taxon>Neoptera</taxon>
        <taxon>Polyneoptera</taxon>
        <taxon>Phasmatodea</taxon>
        <taxon>Verophasmatodea</taxon>
        <taxon>Anareolatae</taxon>
        <taxon>Phasmatidae</taxon>
        <taxon>Eurycanthinae</taxon>
        <taxon>Dryococelus</taxon>
    </lineage>
</organism>
<proteinExistence type="predicted"/>
<accession>A0ABQ9I695</accession>
<dbReference type="Proteomes" id="UP001159363">
    <property type="component" value="Chromosome 2"/>
</dbReference>